<evidence type="ECO:0000313" key="1">
    <source>
        <dbReference type="EMBL" id="KAJ8429173.1"/>
    </source>
</evidence>
<accession>A0A9Q1JQG4</accession>
<evidence type="ECO:0008006" key="3">
    <source>
        <dbReference type="Google" id="ProtNLM"/>
    </source>
</evidence>
<protein>
    <recommendedName>
        <fullName evidence="3">Reverse transcriptase zinc-binding domain-containing protein</fullName>
    </recommendedName>
</protein>
<gene>
    <name evidence="1" type="ORF">Cgig2_010123</name>
</gene>
<comment type="caution">
    <text evidence="1">The sequence shown here is derived from an EMBL/GenBank/DDBJ whole genome shotgun (WGS) entry which is preliminary data.</text>
</comment>
<keyword evidence="2" id="KW-1185">Reference proteome</keyword>
<name>A0A9Q1JQG4_9CARY</name>
<dbReference type="OrthoDB" id="1717299at2759"/>
<reference evidence="1" key="1">
    <citation type="submission" date="2022-04" db="EMBL/GenBank/DDBJ databases">
        <title>Carnegiea gigantea Genome sequencing and assembly v2.</title>
        <authorList>
            <person name="Copetti D."/>
            <person name="Sanderson M.J."/>
            <person name="Burquez A."/>
            <person name="Wojciechowski M.F."/>
        </authorList>
    </citation>
    <scope>NUCLEOTIDE SEQUENCE</scope>
    <source>
        <strain evidence="1">SGP5-SGP5p</strain>
        <tissue evidence="1">Aerial part</tissue>
    </source>
</reference>
<dbReference type="Proteomes" id="UP001153076">
    <property type="component" value="Unassembled WGS sequence"/>
</dbReference>
<sequence>MWLTNPSCKDTINLPWVSSSHSGGLLYRPDGYTEQLIKWNAITFGHVVSEIRKLENHLKQKKHAVSKRNKGVKEKGGDTLVQRACLDYLKYGDANTRWFNSHAIMRKAENSIVGFSLNIWQDRRIPRLTTFKPIIPPNPLYAQYKVIDLIDYVNGRWHESLVNHIFLPYDAELILNIPLCDSWPSDKLIWHYHPHGTFTIHSLYHMLIADVFSNATLPSSHTIELWHSIWSYNIPPQIRLFGWWACPGILPTSVNLSA</sequence>
<dbReference type="EMBL" id="JAKOGI010000927">
    <property type="protein sequence ID" value="KAJ8429173.1"/>
    <property type="molecule type" value="Genomic_DNA"/>
</dbReference>
<dbReference type="AlphaFoldDB" id="A0A9Q1JQG4"/>
<evidence type="ECO:0000313" key="2">
    <source>
        <dbReference type="Proteomes" id="UP001153076"/>
    </source>
</evidence>
<proteinExistence type="predicted"/>
<organism evidence="1 2">
    <name type="scientific">Carnegiea gigantea</name>
    <dbReference type="NCBI Taxonomy" id="171969"/>
    <lineage>
        <taxon>Eukaryota</taxon>
        <taxon>Viridiplantae</taxon>
        <taxon>Streptophyta</taxon>
        <taxon>Embryophyta</taxon>
        <taxon>Tracheophyta</taxon>
        <taxon>Spermatophyta</taxon>
        <taxon>Magnoliopsida</taxon>
        <taxon>eudicotyledons</taxon>
        <taxon>Gunneridae</taxon>
        <taxon>Pentapetalae</taxon>
        <taxon>Caryophyllales</taxon>
        <taxon>Cactineae</taxon>
        <taxon>Cactaceae</taxon>
        <taxon>Cactoideae</taxon>
        <taxon>Echinocereeae</taxon>
        <taxon>Carnegiea</taxon>
    </lineage>
</organism>